<evidence type="ECO:0000313" key="2">
    <source>
        <dbReference type="Proteomes" id="UP000305451"/>
    </source>
</evidence>
<organism evidence="1 2">
    <name type="scientific">Marinicauda pacifica</name>
    <dbReference type="NCBI Taxonomy" id="1133559"/>
    <lineage>
        <taxon>Bacteria</taxon>
        <taxon>Pseudomonadati</taxon>
        <taxon>Pseudomonadota</taxon>
        <taxon>Alphaproteobacteria</taxon>
        <taxon>Maricaulales</taxon>
        <taxon>Maricaulaceae</taxon>
        <taxon>Marinicauda</taxon>
    </lineage>
</organism>
<sequence length="189" mass="20309">MNIESFILPDRAELAAYLPRLLGAKVSFSNVPHWRTGEERSIKLPMPSVLRTSFGFHVELLQLDLNSDMGGGEVSPVRPIGANYALLPVAGIKGSYSGYLTPKGTVKAVPQQSLILLGGTYSLQPGGSHKADRFQPILTRVGEDFSKLSGREPYVVPEGLAVPWLNTTQTPYPLLVGAPGGTYSLLFGS</sequence>
<dbReference type="EMBL" id="SRXV01000001">
    <property type="protein sequence ID" value="TGY94804.1"/>
    <property type="molecule type" value="Genomic_DNA"/>
</dbReference>
<keyword evidence="2" id="KW-1185">Reference proteome</keyword>
<name>A0A4S2HFC5_9PROT</name>
<dbReference type="RefSeq" id="WP_135944000.1">
    <property type="nucleotide sequence ID" value="NZ_BMEI01000001.1"/>
</dbReference>
<proteinExistence type="predicted"/>
<reference evidence="1 2" key="1">
    <citation type="journal article" date="2013" name="Int. J. Syst. Evol. Microbiol.">
        <title>Marinicauda pacifica gen. nov., sp. nov., a prosthecate alphaproteobacterium of the family Hyphomonadaceae isolated from deep seawater.</title>
        <authorList>
            <person name="Zhang X.Y."/>
            <person name="Li G.W."/>
            <person name="Wang C.S."/>
            <person name="Zhang Y.J."/>
            <person name="Xu X.W."/>
            <person name="Li H."/>
            <person name="Liu A."/>
            <person name="Liu C."/>
            <person name="Xie B.B."/>
            <person name="Qin Q.L."/>
            <person name="Xu Z."/>
            <person name="Chen X.L."/>
            <person name="Zhou B.C."/>
            <person name="Zhang Y.Z."/>
        </authorList>
    </citation>
    <scope>NUCLEOTIDE SEQUENCE [LARGE SCALE GENOMIC DNA]</scope>
    <source>
        <strain evidence="1 2">P-1 km-3</strain>
    </source>
</reference>
<dbReference type="Proteomes" id="UP000305451">
    <property type="component" value="Unassembled WGS sequence"/>
</dbReference>
<evidence type="ECO:0000313" key="1">
    <source>
        <dbReference type="EMBL" id="TGY94804.1"/>
    </source>
</evidence>
<gene>
    <name evidence="1" type="ORF">E5162_05955</name>
</gene>
<accession>A0A4S2HFC5</accession>
<protein>
    <submittedName>
        <fullName evidence="1">Uncharacterized protein</fullName>
    </submittedName>
</protein>
<comment type="caution">
    <text evidence="1">The sequence shown here is derived from an EMBL/GenBank/DDBJ whole genome shotgun (WGS) entry which is preliminary data.</text>
</comment>
<dbReference type="AlphaFoldDB" id="A0A4S2HFC5"/>